<comment type="caution">
    <text evidence="1">The sequence shown here is derived from an EMBL/GenBank/DDBJ whole genome shotgun (WGS) entry which is preliminary data.</text>
</comment>
<dbReference type="PATRIC" id="fig|251654.3.peg.1922"/>
<dbReference type="EMBL" id="LJQM01000094">
    <property type="protein sequence ID" value="KPX46463.1"/>
    <property type="molecule type" value="Genomic_DNA"/>
</dbReference>
<reference evidence="2 4" key="2">
    <citation type="submission" date="2018-08" db="EMBL/GenBank/DDBJ databases">
        <title>Recombination of ecologically and evolutionarily significant loci maintains genetic cohesion in the Pseudomonas syringae species complex.</title>
        <authorList>
            <person name="Dillon M."/>
            <person name="Thakur S."/>
            <person name="Almeida R.N.D."/>
            <person name="Weir B.S."/>
            <person name="Guttman D.S."/>
        </authorList>
    </citation>
    <scope>NUCLEOTIDE SEQUENCE [LARGE SCALE GENOMIC DNA]</scope>
    <source>
        <strain evidence="2 4">ICMP 3263</strain>
    </source>
</reference>
<dbReference type="InterPro" id="IPR045646">
    <property type="entry name" value="DUF6402"/>
</dbReference>
<dbReference type="AlphaFoldDB" id="A0A0N8RNT2"/>
<reference evidence="1 3" key="1">
    <citation type="submission" date="2015-09" db="EMBL/GenBank/DDBJ databases">
        <title>Genome announcement of multiple Pseudomonas syringae strains.</title>
        <authorList>
            <person name="Thakur S."/>
            <person name="Wang P.W."/>
            <person name="Gong Y."/>
            <person name="Weir B.S."/>
            <person name="Guttman D.S."/>
        </authorList>
    </citation>
    <scope>NUCLEOTIDE SEQUENCE [LARGE SCALE GENOMIC DNA]</scope>
    <source>
        <strain evidence="1 3">ICMP4531</strain>
    </source>
</reference>
<dbReference type="Proteomes" id="UP000050557">
    <property type="component" value="Unassembled WGS sequence"/>
</dbReference>
<evidence type="ECO:0000313" key="1">
    <source>
        <dbReference type="EMBL" id="KPX46463.1"/>
    </source>
</evidence>
<evidence type="ECO:0000313" key="3">
    <source>
        <dbReference type="Proteomes" id="UP000050557"/>
    </source>
</evidence>
<evidence type="ECO:0000313" key="4">
    <source>
        <dbReference type="Proteomes" id="UP000279173"/>
    </source>
</evidence>
<dbReference type="Proteomes" id="UP000279173">
    <property type="component" value="Unassembled WGS sequence"/>
</dbReference>
<proteinExistence type="predicted"/>
<protein>
    <submittedName>
        <fullName evidence="1">Uncharacterized protein</fullName>
    </submittedName>
</protein>
<name>A0A0N8RNT2_9PSED</name>
<sequence>MNMSLNDFQRTNAVGPDTYFALPQGVSRTYAPLDTPPKQVIIENLALSRIPGAMRNMGWDTAAALMQRWFDSPGWEMPADWKKPETQPDPMSLSPEQCDEDRVKMEWAMQFGRCRTAIAVAESRLTTPNALLRLKKLLKKQGWHGSAPFKLGSTLMTARQIDVTSQVNFTEFGGAWDALDDMYGALGTATLKVGVVGEVFTKEHPITQQAQHYFRVEHLGFYIRDHYDFNGFQYLGTWTEDRVLTKAETVIAVTPQGNLIIRLKEGPFAAIANNHFRKYRNNTSNGGDFFIYSDVLWKKADPFIDLEIPI</sequence>
<organism evidence="1 3">
    <name type="scientific">Pseudomonas syringae pv. helianthi</name>
    <dbReference type="NCBI Taxonomy" id="251654"/>
    <lineage>
        <taxon>Bacteria</taxon>
        <taxon>Pseudomonadati</taxon>
        <taxon>Pseudomonadota</taxon>
        <taxon>Gammaproteobacteria</taxon>
        <taxon>Pseudomonadales</taxon>
        <taxon>Pseudomonadaceae</taxon>
        <taxon>Pseudomonas</taxon>
    </lineage>
</organism>
<dbReference type="EMBL" id="RBUT01000107">
    <property type="protein sequence ID" value="RMV46502.1"/>
    <property type="molecule type" value="Genomic_DNA"/>
</dbReference>
<gene>
    <name evidence="1" type="ORF">ALO68_01491</name>
    <name evidence="2" type="ORF">ALP10_00949</name>
</gene>
<evidence type="ECO:0000313" key="2">
    <source>
        <dbReference type="EMBL" id="RMV46502.1"/>
    </source>
</evidence>
<accession>A0A0N8RNT2</accession>
<dbReference type="Pfam" id="PF19940">
    <property type="entry name" value="DUF6402"/>
    <property type="match status" value="1"/>
</dbReference>